<evidence type="ECO:0000313" key="2">
    <source>
        <dbReference type="Proteomes" id="UP000053647"/>
    </source>
</evidence>
<feature type="non-terminal residue" evidence="1">
    <location>
        <position position="91"/>
    </location>
</feature>
<evidence type="ECO:0000313" key="1">
    <source>
        <dbReference type="EMBL" id="KIJ11663.1"/>
    </source>
</evidence>
<keyword evidence="2" id="KW-1185">Reference proteome</keyword>
<proteinExistence type="predicted"/>
<accession>A0A0C9TM80</accession>
<dbReference type="EMBL" id="KN819375">
    <property type="protein sequence ID" value="KIJ11663.1"/>
    <property type="molecule type" value="Genomic_DNA"/>
</dbReference>
<protein>
    <submittedName>
        <fullName evidence="1">Uncharacterized protein</fullName>
    </submittedName>
</protein>
<reference evidence="2" key="2">
    <citation type="submission" date="2015-01" db="EMBL/GenBank/DDBJ databases">
        <title>Evolutionary Origins and Diversification of the Mycorrhizal Mutualists.</title>
        <authorList>
            <consortium name="DOE Joint Genome Institute"/>
            <consortium name="Mycorrhizal Genomics Consortium"/>
            <person name="Kohler A."/>
            <person name="Kuo A."/>
            <person name="Nagy L.G."/>
            <person name="Floudas D."/>
            <person name="Copeland A."/>
            <person name="Barry K.W."/>
            <person name="Cichocki N."/>
            <person name="Veneault-Fourrey C."/>
            <person name="LaButti K."/>
            <person name="Lindquist E.A."/>
            <person name="Lipzen A."/>
            <person name="Lundell T."/>
            <person name="Morin E."/>
            <person name="Murat C."/>
            <person name="Riley R."/>
            <person name="Ohm R."/>
            <person name="Sun H."/>
            <person name="Tunlid A."/>
            <person name="Henrissat B."/>
            <person name="Grigoriev I.V."/>
            <person name="Hibbett D.S."/>
            <person name="Martin F."/>
        </authorList>
    </citation>
    <scope>NUCLEOTIDE SEQUENCE [LARGE SCALE GENOMIC DNA]</scope>
    <source>
        <strain evidence="2">ATCC 200175</strain>
    </source>
</reference>
<name>A0A0C9TM80_PAXIN</name>
<dbReference type="OrthoDB" id="3264327at2759"/>
<gene>
    <name evidence="1" type="ORF">PAXINDRAFT_84194</name>
</gene>
<reference evidence="1 2" key="1">
    <citation type="submission" date="2014-06" db="EMBL/GenBank/DDBJ databases">
        <authorList>
            <consortium name="DOE Joint Genome Institute"/>
            <person name="Kuo A."/>
            <person name="Kohler A."/>
            <person name="Nagy L.G."/>
            <person name="Floudas D."/>
            <person name="Copeland A."/>
            <person name="Barry K.W."/>
            <person name="Cichocki N."/>
            <person name="Veneault-Fourrey C."/>
            <person name="LaButti K."/>
            <person name="Lindquist E.A."/>
            <person name="Lipzen A."/>
            <person name="Lundell T."/>
            <person name="Morin E."/>
            <person name="Murat C."/>
            <person name="Sun H."/>
            <person name="Tunlid A."/>
            <person name="Henrissat B."/>
            <person name="Grigoriev I.V."/>
            <person name="Hibbett D.S."/>
            <person name="Martin F."/>
            <person name="Nordberg H.P."/>
            <person name="Cantor M.N."/>
            <person name="Hua S.X."/>
        </authorList>
    </citation>
    <scope>NUCLEOTIDE SEQUENCE [LARGE SCALE GENOMIC DNA]</scope>
    <source>
        <strain evidence="1 2">ATCC 200175</strain>
    </source>
</reference>
<dbReference type="HOGENOM" id="CLU_157667_2_1_1"/>
<dbReference type="AlphaFoldDB" id="A0A0C9TM80"/>
<dbReference type="Proteomes" id="UP000053647">
    <property type="component" value="Unassembled WGS sequence"/>
</dbReference>
<sequence length="91" mass="10503">MSWNVSYICDLELILSTLTNCKDIVCAVNIQHDCIDSDCTEVIRLVVRQERAETMRTKPVIHHKLTPKYLLNTYSIHIYAHIYAALPSSLR</sequence>
<organism evidence="1 2">
    <name type="scientific">Paxillus involutus ATCC 200175</name>
    <dbReference type="NCBI Taxonomy" id="664439"/>
    <lineage>
        <taxon>Eukaryota</taxon>
        <taxon>Fungi</taxon>
        <taxon>Dikarya</taxon>
        <taxon>Basidiomycota</taxon>
        <taxon>Agaricomycotina</taxon>
        <taxon>Agaricomycetes</taxon>
        <taxon>Agaricomycetidae</taxon>
        <taxon>Boletales</taxon>
        <taxon>Paxilineae</taxon>
        <taxon>Paxillaceae</taxon>
        <taxon>Paxillus</taxon>
    </lineage>
</organism>